<accession>A0ABU3FD31</accession>
<evidence type="ECO:0000313" key="2">
    <source>
        <dbReference type="EMBL" id="MDT2760589.1"/>
    </source>
</evidence>
<feature type="domain" description="Phage-Barnase-EndoU-ColicinE5/D-RelE like nuclease 4" evidence="1">
    <location>
        <begin position="6"/>
        <end position="192"/>
    </location>
</feature>
<dbReference type="EMBL" id="JARQAJ010000010">
    <property type="protein sequence ID" value="MDT2760589.1"/>
    <property type="molecule type" value="Genomic_DNA"/>
</dbReference>
<gene>
    <name evidence="2" type="ORF">P7H27_12550</name>
</gene>
<dbReference type="Proteomes" id="UP001181046">
    <property type="component" value="Unassembled WGS sequence"/>
</dbReference>
<comment type="caution">
    <text evidence="2">The sequence shown here is derived from an EMBL/GenBank/DDBJ whole genome shotgun (WGS) entry which is preliminary data.</text>
</comment>
<sequence>MENNDILYQAAKIFEEIKSYKIEITIGRKGQAEVFTIIFEDSDFHHLAGLHKLTDIVQVYKQNASIVFSKILEREICLSDLEASSFYTLIQDRISILLSLKNLFFNINSVFKFRKLMIPNSKIRWTYLLEFTYNTTDSGYLFLEEYRAKPANYVCVSNFKKNVDYGSGQIKYTLLQAKAINKISEEEEVLYKNPAYKE</sequence>
<proteinExistence type="predicted"/>
<evidence type="ECO:0000313" key="3">
    <source>
        <dbReference type="Proteomes" id="UP001181046"/>
    </source>
</evidence>
<evidence type="ECO:0000259" key="1">
    <source>
        <dbReference type="Pfam" id="PF18813"/>
    </source>
</evidence>
<organism evidence="2 3">
    <name type="scientific">Enterococcus xiangfangensis</name>
    <dbReference type="NCBI Taxonomy" id="1296537"/>
    <lineage>
        <taxon>Bacteria</taxon>
        <taxon>Bacillati</taxon>
        <taxon>Bacillota</taxon>
        <taxon>Bacilli</taxon>
        <taxon>Lactobacillales</taxon>
        <taxon>Enterococcaceae</taxon>
        <taxon>Enterococcus</taxon>
    </lineage>
</organism>
<dbReference type="Pfam" id="PF18813">
    <property type="entry name" value="PBECR4"/>
    <property type="match status" value="1"/>
</dbReference>
<dbReference type="RefSeq" id="WP_005237668.1">
    <property type="nucleotide sequence ID" value="NZ_JARQAJ010000010.1"/>
</dbReference>
<name>A0ABU3FD31_9ENTE</name>
<keyword evidence="3" id="KW-1185">Reference proteome</keyword>
<dbReference type="InterPro" id="IPR041420">
    <property type="entry name" value="PBECR4"/>
</dbReference>
<reference evidence="2" key="1">
    <citation type="submission" date="2023-03" db="EMBL/GenBank/DDBJ databases">
        <authorList>
            <person name="Shen W."/>
            <person name="Cai J."/>
        </authorList>
    </citation>
    <scope>NUCLEOTIDE SEQUENCE</scope>
    <source>
        <strain evidence="2">P66-3</strain>
    </source>
</reference>
<protein>
    <submittedName>
        <fullName evidence="2">PBECR4 domain-containing protein</fullName>
    </submittedName>
</protein>